<feature type="modified residue" description="4-aspartylphosphate" evidence="4">
    <location>
        <position position="54"/>
    </location>
</feature>
<dbReference type="Pfam" id="PF00072">
    <property type="entry name" value="Response_reg"/>
    <property type="match status" value="1"/>
</dbReference>
<gene>
    <name evidence="8" type="ORF">GCM10011379_18240</name>
</gene>
<evidence type="ECO:0000256" key="2">
    <source>
        <dbReference type="ARBA" id="ARBA00023012"/>
    </source>
</evidence>
<evidence type="ECO:0000256" key="3">
    <source>
        <dbReference type="ARBA" id="ARBA00023125"/>
    </source>
</evidence>
<evidence type="ECO:0000259" key="6">
    <source>
        <dbReference type="PROSITE" id="PS50110"/>
    </source>
</evidence>
<dbReference type="PANTHER" id="PTHR48111">
    <property type="entry name" value="REGULATOR OF RPOS"/>
    <property type="match status" value="1"/>
</dbReference>
<evidence type="ECO:0000313" key="9">
    <source>
        <dbReference type="Proteomes" id="UP000627292"/>
    </source>
</evidence>
<dbReference type="GO" id="GO:0000156">
    <property type="term" value="F:phosphorelay response regulator activity"/>
    <property type="evidence" value="ECO:0007669"/>
    <property type="project" value="TreeGrafter"/>
</dbReference>
<dbReference type="SMART" id="SM00448">
    <property type="entry name" value="REC"/>
    <property type="match status" value="1"/>
</dbReference>
<dbReference type="PROSITE" id="PS50110">
    <property type="entry name" value="RESPONSE_REGULATORY"/>
    <property type="match status" value="1"/>
</dbReference>
<feature type="domain" description="Response regulatory" evidence="6">
    <location>
        <begin position="5"/>
        <end position="119"/>
    </location>
</feature>
<dbReference type="InterPro" id="IPR036388">
    <property type="entry name" value="WH-like_DNA-bd_sf"/>
</dbReference>
<sequence>MKTIKLLLVEDEQVLAMILKETLEGAGFSVTVASNGVQAWSLYKQWQPDACIADIMLPKKDGISLVTDIRAIDTRIPIIFLTAKTQTEDVLNGLKAGADDYIKKPFSMEELIMRLQILLRRVYTPGELPALQKAEVTVMGSYQFDYTRMQLIHNGEVFYLSQREADLLQMLFQQQNQLLDRRTALLQIWGEDNIFHARTMDVYITKLRKYLKYDSSIAIVNVRGRGYKLII</sequence>
<dbReference type="Gene3D" id="1.10.10.10">
    <property type="entry name" value="Winged helix-like DNA-binding domain superfamily/Winged helix DNA-binding domain"/>
    <property type="match status" value="1"/>
</dbReference>
<evidence type="ECO:0000313" key="8">
    <source>
        <dbReference type="EMBL" id="GGH65275.1"/>
    </source>
</evidence>
<dbReference type="AlphaFoldDB" id="A0A917IUY1"/>
<dbReference type="InterPro" id="IPR001789">
    <property type="entry name" value="Sig_transdc_resp-reg_receiver"/>
</dbReference>
<dbReference type="InterPro" id="IPR001867">
    <property type="entry name" value="OmpR/PhoB-type_DNA-bd"/>
</dbReference>
<evidence type="ECO:0000256" key="4">
    <source>
        <dbReference type="PROSITE-ProRule" id="PRU00169"/>
    </source>
</evidence>
<dbReference type="SUPFAM" id="SSF52172">
    <property type="entry name" value="CheY-like"/>
    <property type="match status" value="1"/>
</dbReference>
<organism evidence="8 9">
    <name type="scientific">Filimonas zeae</name>
    <dbReference type="NCBI Taxonomy" id="1737353"/>
    <lineage>
        <taxon>Bacteria</taxon>
        <taxon>Pseudomonadati</taxon>
        <taxon>Bacteroidota</taxon>
        <taxon>Chitinophagia</taxon>
        <taxon>Chitinophagales</taxon>
        <taxon>Chitinophagaceae</taxon>
        <taxon>Filimonas</taxon>
    </lineage>
</organism>
<evidence type="ECO:0000256" key="1">
    <source>
        <dbReference type="ARBA" id="ARBA00022553"/>
    </source>
</evidence>
<evidence type="ECO:0000256" key="5">
    <source>
        <dbReference type="PROSITE-ProRule" id="PRU01091"/>
    </source>
</evidence>
<accession>A0A917IUY1</accession>
<proteinExistence type="predicted"/>
<dbReference type="CDD" id="cd17574">
    <property type="entry name" value="REC_OmpR"/>
    <property type="match status" value="1"/>
</dbReference>
<protein>
    <submittedName>
        <fullName evidence="8">DNA-binding response regulator</fullName>
    </submittedName>
</protein>
<dbReference type="Gene3D" id="6.10.250.690">
    <property type="match status" value="1"/>
</dbReference>
<reference evidence="8" key="1">
    <citation type="journal article" date="2014" name="Int. J. Syst. Evol. Microbiol.">
        <title>Complete genome sequence of Corynebacterium casei LMG S-19264T (=DSM 44701T), isolated from a smear-ripened cheese.</title>
        <authorList>
            <consortium name="US DOE Joint Genome Institute (JGI-PGF)"/>
            <person name="Walter F."/>
            <person name="Albersmeier A."/>
            <person name="Kalinowski J."/>
            <person name="Ruckert C."/>
        </authorList>
    </citation>
    <scope>NUCLEOTIDE SEQUENCE</scope>
    <source>
        <strain evidence="8">CGMCC 1.15290</strain>
    </source>
</reference>
<comment type="caution">
    <text evidence="8">The sequence shown here is derived from an EMBL/GenBank/DDBJ whole genome shotgun (WGS) entry which is preliminary data.</text>
</comment>
<keyword evidence="3 5" id="KW-0238">DNA-binding</keyword>
<reference evidence="8" key="2">
    <citation type="submission" date="2020-09" db="EMBL/GenBank/DDBJ databases">
        <authorList>
            <person name="Sun Q."/>
            <person name="Zhou Y."/>
        </authorList>
    </citation>
    <scope>NUCLEOTIDE SEQUENCE</scope>
    <source>
        <strain evidence="8">CGMCC 1.15290</strain>
    </source>
</reference>
<dbReference type="InterPro" id="IPR039420">
    <property type="entry name" value="WalR-like"/>
</dbReference>
<keyword evidence="1 4" id="KW-0597">Phosphoprotein</keyword>
<name>A0A917IUY1_9BACT</name>
<dbReference type="Gene3D" id="3.40.50.2300">
    <property type="match status" value="1"/>
</dbReference>
<dbReference type="EMBL" id="BMIB01000002">
    <property type="protein sequence ID" value="GGH65275.1"/>
    <property type="molecule type" value="Genomic_DNA"/>
</dbReference>
<dbReference type="PROSITE" id="PS51755">
    <property type="entry name" value="OMPR_PHOB"/>
    <property type="match status" value="1"/>
</dbReference>
<dbReference type="PANTHER" id="PTHR48111:SF40">
    <property type="entry name" value="PHOSPHATE REGULON TRANSCRIPTIONAL REGULATORY PROTEIN PHOB"/>
    <property type="match status" value="1"/>
</dbReference>
<dbReference type="GO" id="GO:0032993">
    <property type="term" value="C:protein-DNA complex"/>
    <property type="evidence" value="ECO:0007669"/>
    <property type="project" value="TreeGrafter"/>
</dbReference>
<feature type="DNA-binding region" description="OmpR/PhoB-type" evidence="5">
    <location>
        <begin position="134"/>
        <end position="231"/>
    </location>
</feature>
<dbReference type="InterPro" id="IPR011006">
    <property type="entry name" value="CheY-like_superfamily"/>
</dbReference>
<feature type="domain" description="OmpR/PhoB-type" evidence="7">
    <location>
        <begin position="134"/>
        <end position="231"/>
    </location>
</feature>
<dbReference type="GO" id="GO:0005829">
    <property type="term" value="C:cytosol"/>
    <property type="evidence" value="ECO:0007669"/>
    <property type="project" value="TreeGrafter"/>
</dbReference>
<dbReference type="SMART" id="SM00862">
    <property type="entry name" value="Trans_reg_C"/>
    <property type="match status" value="1"/>
</dbReference>
<dbReference type="RefSeq" id="WP_188951724.1">
    <property type="nucleotide sequence ID" value="NZ_BMIB01000002.1"/>
</dbReference>
<dbReference type="CDD" id="cd00383">
    <property type="entry name" value="trans_reg_C"/>
    <property type="match status" value="1"/>
</dbReference>
<dbReference type="Pfam" id="PF00486">
    <property type="entry name" value="Trans_reg_C"/>
    <property type="match status" value="1"/>
</dbReference>
<dbReference type="GO" id="GO:0000976">
    <property type="term" value="F:transcription cis-regulatory region binding"/>
    <property type="evidence" value="ECO:0007669"/>
    <property type="project" value="TreeGrafter"/>
</dbReference>
<dbReference type="Proteomes" id="UP000627292">
    <property type="component" value="Unassembled WGS sequence"/>
</dbReference>
<dbReference type="GO" id="GO:0006355">
    <property type="term" value="P:regulation of DNA-templated transcription"/>
    <property type="evidence" value="ECO:0007669"/>
    <property type="project" value="InterPro"/>
</dbReference>
<keyword evidence="9" id="KW-1185">Reference proteome</keyword>
<evidence type="ECO:0000259" key="7">
    <source>
        <dbReference type="PROSITE" id="PS51755"/>
    </source>
</evidence>
<keyword evidence="2" id="KW-0902">Two-component regulatory system</keyword>